<proteinExistence type="predicted"/>
<dbReference type="SUPFAM" id="SSF57667">
    <property type="entry name" value="beta-beta-alpha zinc fingers"/>
    <property type="match status" value="4"/>
</dbReference>
<feature type="domain" description="C2H2-type" evidence="9">
    <location>
        <begin position="350"/>
        <end position="377"/>
    </location>
</feature>
<organism evidence="10 11">
    <name type="scientific">Saccoglossus kowalevskii</name>
    <name type="common">Acorn worm</name>
    <dbReference type="NCBI Taxonomy" id="10224"/>
    <lineage>
        <taxon>Eukaryota</taxon>
        <taxon>Metazoa</taxon>
        <taxon>Hemichordata</taxon>
        <taxon>Enteropneusta</taxon>
        <taxon>Harrimaniidae</taxon>
        <taxon>Saccoglossus</taxon>
    </lineage>
</organism>
<dbReference type="SMART" id="SM00355">
    <property type="entry name" value="ZnF_C2H2"/>
    <property type="match status" value="11"/>
</dbReference>
<comment type="subcellular location">
    <subcellularLocation>
        <location evidence="1">Nucleus</location>
    </subcellularLocation>
</comment>
<evidence type="ECO:0000313" key="10">
    <source>
        <dbReference type="Proteomes" id="UP000694865"/>
    </source>
</evidence>
<dbReference type="Pfam" id="PF13913">
    <property type="entry name" value="zf-C2HC_2"/>
    <property type="match status" value="3"/>
</dbReference>
<dbReference type="GeneID" id="100378440"/>
<dbReference type="Pfam" id="PF00096">
    <property type="entry name" value="zf-C2H2"/>
    <property type="match status" value="1"/>
</dbReference>
<keyword evidence="4 7" id="KW-0863">Zinc-finger</keyword>
<feature type="domain" description="C2H2-type" evidence="9">
    <location>
        <begin position="465"/>
        <end position="493"/>
    </location>
</feature>
<feature type="domain" description="C2H2-type" evidence="9">
    <location>
        <begin position="320"/>
        <end position="348"/>
    </location>
</feature>
<dbReference type="PROSITE" id="PS00028">
    <property type="entry name" value="ZINC_FINGER_C2H2_1"/>
    <property type="match status" value="8"/>
</dbReference>
<evidence type="ECO:0000256" key="2">
    <source>
        <dbReference type="ARBA" id="ARBA00022723"/>
    </source>
</evidence>
<evidence type="ECO:0000256" key="8">
    <source>
        <dbReference type="SAM" id="MobiDB-lite"/>
    </source>
</evidence>
<evidence type="ECO:0000256" key="6">
    <source>
        <dbReference type="ARBA" id="ARBA00023242"/>
    </source>
</evidence>
<feature type="domain" description="C2H2-type" evidence="9">
    <location>
        <begin position="520"/>
        <end position="547"/>
    </location>
</feature>
<feature type="region of interest" description="Disordered" evidence="8">
    <location>
        <begin position="120"/>
        <end position="180"/>
    </location>
</feature>
<reference evidence="11" key="1">
    <citation type="submission" date="2025-08" db="UniProtKB">
        <authorList>
            <consortium name="RefSeq"/>
        </authorList>
    </citation>
    <scope>IDENTIFICATION</scope>
    <source>
        <tissue evidence="11">Testes</tissue>
    </source>
</reference>
<protein>
    <submittedName>
        <fullName evidence="11">Zinc finger protein 62 homolog</fullName>
    </submittedName>
</protein>
<dbReference type="Proteomes" id="UP000694865">
    <property type="component" value="Unplaced"/>
</dbReference>
<dbReference type="RefSeq" id="XP_002739696.1">
    <property type="nucleotide sequence ID" value="XM_002739650.2"/>
</dbReference>
<evidence type="ECO:0000256" key="5">
    <source>
        <dbReference type="ARBA" id="ARBA00022833"/>
    </source>
</evidence>
<feature type="domain" description="C2H2-type" evidence="9">
    <location>
        <begin position="493"/>
        <end position="520"/>
    </location>
</feature>
<dbReference type="PANTHER" id="PTHR24376">
    <property type="entry name" value="ZINC FINGER PROTEIN"/>
    <property type="match status" value="1"/>
</dbReference>
<keyword evidence="6" id="KW-0539">Nucleus</keyword>
<evidence type="ECO:0000256" key="1">
    <source>
        <dbReference type="ARBA" id="ARBA00004123"/>
    </source>
</evidence>
<keyword evidence="2" id="KW-0479">Metal-binding</keyword>
<dbReference type="PROSITE" id="PS50157">
    <property type="entry name" value="ZINC_FINGER_C2H2_2"/>
    <property type="match status" value="8"/>
</dbReference>
<keyword evidence="3" id="KW-0677">Repeat</keyword>
<keyword evidence="5" id="KW-0862">Zinc</keyword>
<dbReference type="Gene3D" id="3.30.160.60">
    <property type="entry name" value="Classic Zinc Finger"/>
    <property type="match status" value="5"/>
</dbReference>
<feature type="domain" description="C2H2-type" evidence="9">
    <location>
        <begin position="263"/>
        <end position="291"/>
    </location>
</feature>
<dbReference type="PANTHER" id="PTHR24376:SF235">
    <property type="entry name" value="C2H2-TYPE DOMAIN-CONTAINING PROTEIN"/>
    <property type="match status" value="1"/>
</dbReference>
<evidence type="ECO:0000259" key="9">
    <source>
        <dbReference type="PROSITE" id="PS50157"/>
    </source>
</evidence>
<accession>A0ABM0GXQ9</accession>
<evidence type="ECO:0000256" key="4">
    <source>
        <dbReference type="ARBA" id="ARBA00022771"/>
    </source>
</evidence>
<name>A0ABM0GXQ9_SACKO</name>
<sequence>MDSFVQGPTEENETEGQAAKRILLQKGLELRSKFRVKVFILVSENDQPSEYFGSSDFVNEYQSVGLKFKSHDVEIFPEMSGELYPEAVNLWPRHQSSKPIDGSADNQRKDECHGIQRTNVSGAVLWQHEPRTSSTHTKIGEGESRRKRVFREPHGDQDVSECGVDNSDDDAGTNLDDSNVNYSLDVENTEVQRAHETEHHFEIGEVKRHIKLRFKRKKVKRNIGGDSGGKQKRKLGTKRAIKEQEKRNKLRQLIQEPREDRPFVCEKCGRCFANLLSLQVHESNAFCSQRTCRFCDVGPLLHKDWQNHMLENHLSRMSVYKCGTCMREFMHNHLLKKHLEKEHSVKNETFKCLVCGKEFLVKSSLAEHQLNHKKLEKTFPCQSCNKKFVSEKRLLRHQYVHKAKNHECEICKERFLNSSILMLHIRRTHTREGLMNCCICRKGYMSKYELKVHQSLAHNMFEQLLPCELCGKTFTHNRRLQLHMKVVHSTQPVQCKICGKQFKNQHRLKGHSYTHAEKKLECEICHKLFALKHHYQSHMLVHSDEKPWQCSACDYRCKLKENLKKHFVKLHQKPQINKWIKDDIAADQK</sequence>
<evidence type="ECO:0000313" key="11">
    <source>
        <dbReference type="RefSeq" id="XP_002739696.1"/>
    </source>
</evidence>
<evidence type="ECO:0000256" key="7">
    <source>
        <dbReference type="PROSITE-ProRule" id="PRU00042"/>
    </source>
</evidence>
<evidence type="ECO:0000256" key="3">
    <source>
        <dbReference type="ARBA" id="ARBA00022737"/>
    </source>
</evidence>
<gene>
    <name evidence="11" type="primary">LOC100378440</name>
</gene>
<keyword evidence="10" id="KW-1185">Reference proteome</keyword>
<dbReference type="InterPro" id="IPR036236">
    <property type="entry name" value="Znf_C2H2_sf"/>
</dbReference>
<feature type="compositionally biased region" description="Basic and acidic residues" evidence="8">
    <location>
        <begin position="138"/>
        <end position="157"/>
    </location>
</feature>
<feature type="domain" description="C2H2-type" evidence="9">
    <location>
        <begin position="379"/>
        <end position="406"/>
    </location>
</feature>
<feature type="domain" description="C2H2-type" evidence="9">
    <location>
        <begin position="406"/>
        <end position="434"/>
    </location>
</feature>
<dbReference type="InterPro" id="IPR013087">
    <property type="entry name" value="Znf_C2H2_type"/>
</dbReference>